<dbReference type="Pfam" id="PF12762">
    <property type="entry name" value="DDE_Tnp_IS1595"/>
    <property type="match status" value="1"/>
</dbReference>
<protein>
    <submittedName>
        <fullName evidence="2 3">Transposase</fullName>
    </submittedName>
</protein>
<dbReference type="PANTHER" id="PTHR33293">
    <property type="entry name" value="INSERTION ELEMENT IS1 1 PROTEIN INSB-RELATED"/>
    <property type="match status" value="1"/>
</dbReference>
<proteinExistence type="predicted"/>
<dbReference type="EMBL" id="CP038026">
    <property type="protein sequence ID" value="QBQ36669.1"/>
    <property type="molecule type" value="Genomic_DNA"/>
</dbReference>
<dbReference type="InterPro" id="IPR024445">
    <property type="entry name" value="Tnp_ISXO2-like"/>
</dbReference>
<keyword evidence="4" id="KW-1185">Reference proteome</keyword>
<evidence type="ECO:0000313" key="5">
    <source>
        <dbReference type="Proteomes" id="UP000619512"/>
    </source>
</evidence>
<dbReference type="EMBL" id="BMWW01000001">
    <property type="protein sequence ID" value="GGY73637.1"/>
    <property type="molecule type" value="Genomic_DNA"/>
</dbReference>
<dbReference type="OrthoDB" id="8964415at2"/>
<evidence type="ECO:0000259" key="1">
    <source>
        <dbReference type="SMART" id="SM01126"/>
    </source>
</evidence>
<reference evidence="3 4" key="2">
    <citation type="submission" date="2019-03" db="EMBL/GenBank/DDBJ databases">
        <title>Draft Genome Sequences of Six Type Strains of the Genus Massilia.</title>
        <authorList>
            <person name="Miess H."/>
            <person name="Frediansyhah A."/>
            <person name="Gross H."/>
        </authorList>
    </citation>
    <scope>NUCLEOTIDE SEQUENCE [LARGE SCALE GENOMIC DNA]</scope>
    <source>
        <strain evidence="3 4">DSM 17505</strain>
    </source>
</reference>
<accession>A0A4P7BGR9</accession>
<reference evidence="2" key="3">
    <citation type="submission" date="2022-12" db="EMBL/GenBank/DDBJ databases">
        <authorList>
            <person name="Sun Q."/>
            <person name="Kim S."/>
        </authorList>
    </citation>
    <scope>NUCLEOTIDE SEQUENCE</scope>
    <source>
        <strain evidence="2">KCTC 12344</strain>
    </source>
</reference>
<dbReference type="RefSeq" id="WP_134384949.1">
    <property type="nucleotide sequence ID" value="NZ_BMWW01000001.1"/>
</dbReference>
<dbReference type="AlphaFoldDB" id="A0A4P7BGR9"/>
<dbReference type="SMART" id="SM01126">
    <property type="entry name" value="DDE_Tnp_IS1595"/>
    <property type="match status" value="1"/>
</dbReference>
<dbReference type="Proteomes" id="UP000619512">
    <property type="component" value="Unassembled WGS sequence"/>
</dbReference>
<dbReference type="NCBIfam" id="NF033547">
    <property type="entry name" value="transpos_IS1595"/>
    <property type="match status" value="1"/>
</dbReference>
<organism evidence="2 5">
    <name type="scientific">Pseudoduganella plicata</name>
    <dbReference type="NCBI Taxonomy" id="321984"/>
    <lineage>
        <taxon>Bacteria</taxon>
        <taxon>Pseudomonadati</taxon>
        <taxon>Pseudomonadota</taxon>
        <taxon>Betaproteobacteria</taxon>
        <taxon>Burkholderiales</taxon>
        <taxon>Oxalobacteraceae</taxon>
        <taxon>Telluria group</taxon>
        <taxon>Pseudoduganella</taxon>
    </lineage>
</organism>
<gene>
    <name evidence="3" type="ORF">E1742_11210</name>
    <name evidence="2" type="ORF">GCM10007388_02280</name>
</gene>
<name>A0A4P7BGR9_9BURK</name>
<feature type="domain" description="ISXO2-like transposase" evidence="1">
    <location>
        <begin position="146"/>
        <end position="300"/>
    </location>
</feature>
<dbReference type="Proteomes" id="UP000294359">
    <property type="component" value="Chromosome"/>
</dbReference>
<dbReference type="PANTHER" id="PTHR33293:SF1">
    <property type="entry name" value="INSERTION ELEMENT IS1 1 PROTEIN INSB-RELATED"/>
    <property type="match status" value="1"/>
</dbReference>
<evidence type="ECO:0000313" key="4">
    <source>
        <dbReference type="Proteomes" id="UP000294359"/>
    </source>
</evidence>
<evidence type="ECO:0000313" key="3">
    <source>
        <dbReference type="EMBL" id="QBQ36669.1"/>
    </source>
</evidence>
<reference evidence="2" key="1">
    <citation type="journal article" date="2014" name="Int. J. Syst. Evol. Microbiol.">
        <title>Complete genome sequence of Corynebacterium casei LMG S-19264T (=DSM 44701T), isolated from a smear-ripened cheese.</title>
        <authorList>
            <consortium name="US DOE Joint Genome Institute (JGI-PGF)"/>
            <person name="Walter F."/>
            <person name="Albersmeier A."/>
            <person name="Kalinowski J."/>
            <person name="Ruckert C."/>
        </authorList>
    </citation>
    <scope>NUCLEOTIDE SEQUENCE</scope>
    <source>
        <strain evidence="2">KCTC 12344</strain>
    </source>
</reference>
<dbReference type="InterPro" id="IPR051354">
    <property type="entry name" value="Transposase_27_IS1"/>
</dbReference>
<evidence type="ECO:0000313" key="2">
    <source>
        <dbReference type="EMBL" id="GGY73637.1"/>
    </source>
</evidence>
<sequence length="322" mass="36574">MEARDFEQLAAQTLQCLTELTGQQADVLRERIARSTSLRDCIAIIEERGSKLRCCPHCQGTRLYRHGVFYGLQRYRCRECTRSFNALTNTPLAFIRLREKWLPFLQCMLGSMTVRDAADAIGIHRNTSFRWRHRFLAMAKEDRPKPLQGIVEADETYLLESQKGSRHLTRPARRRGGAASRRGISRELDCILVARDRMRQTCDFVTGRGRVTAAQLKACLPPVLSLHALLVTDGATAYAAFAEAAGIRHRALNIQAGDRGNDVIHIQGVNGYHSRFKVWLLRFHGVASRYLPNYLGWRHELEERQIATPQLLLKAALLPRGS</sequence>